<sequence>DECSTALEANHAWKTGLSSIANSDWTPQDVTAYARRLESEHREETSNIVQQMFTLGSIEAVASVSEKAAKGTLSKVKSATSASKKAEKSAGSSLSRYSSENRCKKRQRSNLSWTSHTRKLWRDINVFNLTLSSDRDSLSSGALENLQSEIRLRSLDQESLDDLEEALNAFQHLTSTDALADVLKEHYPRMRGLGGSAQGQELTYIWRAFDTMMDMWEGPTSTSGWREGWFASNIHGPLLSIIKSIGGTEYKMTDIKSKALNFFKEDMRHDALLFHVGLKVDFVVMEAKPHSQLAGRRTDLMKVEKAMVANLRLLLRHLPDHDPQRVAETRTFGIICSGYTISFLEARVDSGAYLVYTIGKTEVPTQVSMSFKLVNTVRMAISFKRRVQASVNCVLHARSISSLNSSIGSTVA</sequence>
<proteinExistence type="predicted"/>
<gene>
    <name evidence="2" type="ORF">BGW38_007703</name>
</gene>
<evidence type="ECO:0000256" key="1">
    <source>
        <dbReference type="SAM" id="MobiDB-lite"/>
    </source>
</evidence>
<evidence type="ECO:0000313" key="2">
    <source>
        <dbReference type="EMBL" id="KAF9577231.1"/>
    </source>
</evidence>
<dbReference type="AlphaFoldDB" id="A0A9P6FLF8"/>
<dbReference type="Proteomes" id="UP000780801">
    <property type="component" value="Unassembled WGS sequence"/>
</dbReference>
<keyword evidence="3" id="KW-1185">Reference proteome</keyword>
<accession>A0A9P6FLF8</accession>
<protein>
    <submittedName>
        <fullName evidence="2">Uncharacterized protein</fullName>
    </submittedName>
</protein>
<reference evidence="2" key="1">
    <citation type="journal article" date="2020" name="Fungal Divers.">
        <title>Resolving the Mortierellaceae phylogeny through synthesis of multi-gene phylogenetics and phylogenomics.</title>
        <authorList>
            <person name="Vandepol N."/>
            <person name="Liber J."/>
            <person name="Desiro A."/>
            <person name="Na H."/>
            <person name="Kennedy M."/>
            <person name="Barry K."/>
            <person name="Grigoriev I.V."/>
            <person name="Miller A.N."/>
            <person name="O'Donnell K."/>
            <person name="Stajich J.E."/>
            <person name="Bonito G."/>
        </authorList>
    </citation>
    <scope>NUCLEOTIDE SEQUENCE</scope>
    <source>
        <strain evidence="2">KOD1015</strain>
    </source>
</reference>
<dbReference type="EMBL" id="JAABOA010005113">
    <property type="protein sequence ID" value="KAF9577231.1"/>
    <property type="molecule type" value="Genomic_DNA"/>
</dbReference>
<feature type="region of interest" description="Disordered" evidence="1">
    <location>
        <begin position="81"/>
        <end position="103"/>
    </location>
</feature>
<feature type="non-terminal residue" evidence="2">
    <location>
        <position position="1"/>
    </location>
</feature>
<evidence type="ECO:0000313" key="3">
    <source>
        <dbReference type="Proteomes" id="UP000780801"/>
    </source>
</evidence>
<comment type="caution">
    <text evidence="2">The sequence shown here is derived from an EMBL/GenBank/DDBJ whole genome shotgun (WGS) entry which is preliminary data.</text>
</comment>
<name>A0A9P6FLF8_9FUNG</name>
<organism evidence="2 3">
    <name type="scientific">Lunasporangiospora selenospora</name>
    <dbReference type="NCBI Taxonomy" id="979761"/>
    <lineage>
        <taxon>Eukaryota</taxon>
        <taxon>Fungi</taxon>
        <taxon>Fungi incertae sedis</taxon>
        <taxon>Mucoromycota</taxon>
        <taxon>Mortierellomycotina</taxon>
        <taxon>Mortierellomycetes</taxon>
        <taxon>Mortierellales</taxon>
        <taxon>Mortierellaceae</taxon>
        <taxon>Lunasporangiospora</taxon>
    </lineage>
</organism>
<feature type="compositionally biased region" description="Low complexity" evidence="1">
    <location>
        <begin position="81"/>
        <end position="95"/>
    </location>
</feature>
<dbReference type="OrthoDB" id="2351825at2759"/>